<dbReference type="AlphaFoldDB" id="A0A1H9WI18"/>
<dbReference type="Gene3D" id="1.10.10.10">
    <property type="entry name" value="Winged helix-like DNA-binding domain superfamily/Winged helix DNA-binding domain"/>
    <property type="match status" value="1"/>
</dbReference>
<dbReference type="InterPro" id="IPR018334">
    <property type="entry name" value="ArsR_HTH"/>
</dbReference>
<dbReference type="RefSeq" id="WP_245735805.1">
    <property type="nucleotide sequence ID" value="NZ_FOHB01000005.1"/>
</dbReference>
<keyword evidence="6" id="KW-1185">Reference proteome</keyword>
<dbReference type="NCBIfam" id="NF033788">
    <property type="entry name" value="HTH_metalloreg"/>
    <property type="match status" value="1"/>
</dbReference>
<evidence type="ECO:0000256" key="2">
    <source>
        <dbReference type="ARBA" id="ARBA00023125"/>
    </source>
</evidence>
<dbReference type="InterPro" id="IPR001845">
    <property type="entry name" value="HTH_ArsR_DNA-bd_dom"/>
</dbReference>
<dbReference type="GO" id="GO:0003677">
    <property type="term" value="F:DNA binding"/>
    <property type="evidence" value="ECO:0007669"/>
    <property type="project" value="UniProtKB-KW"/>
</dbReference>
<dbReference type="SUPFAM" id="SSF46785">
    <property type="entry name" value="Winged helix' DNA-binding domain"/>
    <property type="match status" value="1"/>
</dbReference>
<dbReference type="CDD" id="cd00090">
    <property type="entry name" value="HTH_ARSR"/>
    <property type="match status" value="1"/>
</dbReference>
<dbReference type="PANTHER" id="PTHR33154:SF18">
    <property type="entry name" value="ARSENICAL RESISTANCE OPERON REPRESSOR"/>
    <property type="match status" value="1"/>
</dbReference>
<dbReference type="InterPro" id="IPR036388">
    <property type="entry name" value="WH-like_DNA-bd_sf"/>
</dbReference>
<dbReference type="SMART" id="SM00418">
    <property type="entry name" value="HTH_ARSR"/>
    <property type="match status" value="1"/>
</dbReference>
<dbReference type="PRINTS" id="PR00778">
    <property type="entry name" value="HTHARSR"/>
</dbReference>
<dbReference type="InterPro" id="IPR051081">
    <property type="entry name" value="HTH_MetalResp_TranReg"/>
</dbReference>
<reference evidence="6" key="1">
    <citation type="submission" date="2016-10" db="EMBL/GenBank/DDBJ databases">
        <authorList>
            <person name="Varghese N."/>
            <person name="Submissions S."/>
        </authorList>
    </citation>
    <scope>NUCLEOTIDE SEQUENCE [LARGE SCALE GENOMIC DNA]</scope>
    <source>
        <strain evidence="6">CGMCC 1.6963</strain>
    </source>
</reference>
<evidence type="ECO:0000313" key="5">
    <source>
        <dbReference type="EMBL" id="SES33592.1"/>
    </source>
</evidence>
<feature type="domain" description="HTH arsR-type" evidence="4">
    <location>
        <begin position="27"/>
        <end position="118"/>
    </location>
</feature>
<gene>
    <name evidence="5" type="ORF">SAMN05216199_2934</name>
</gene>
<sequence length="118" mass="12239">MATTTDAPTRPELAVLTACCAPAQAAVADGNAQALADMFKALADPARVKIMAMLLNAEEVCACDISGGIGKSAATASHHLKILKDAGLATSEKRGTWVYYRAVPQRLNALVEALALSQ</sequence>
<dbReference type="PANTHER" id="PTHR33154">
    <property type="entry name" value="TRANSCRIPTIONAL REGULATOR, ARSR FAMILY"/>
    <property type="match status" value="1"/>
</dbReference>
<evidence type="ECO:0000259" key="4">
    <source>
        <dbReference type="PROSITE" id="PS50987"/>
    </source>
</evidence>
<dbReference type="PROSITE" id="PS50987">
    <property type="entry name" value="HTH_ARSR_2"/>
    <property type="match status" value="1"/>
</dbReference>
<dbReference type="InterPro" id="IPR011991">
    <property type="entry name" value="ArsR-like_HTH"/>
</dbReference>
<keyword evidence="3" id="KW-0804">Transcription</keyword>
<dbReference type="GO" id="GO:0003700">
    <property type="term" value="F:DNA-binding transcription factor activity"/>
    <property type="evidence" value="ECO:0007669"/>
    <property type="project" value="InterPro"/>
</dbReference>
<dbReference type="STRING" id="587636.SAMN05216199_2934"/>
<evidence type="ECO:0000256" key="1">
    <source>
        <dbReference type="ARBA" id="ARBA00023015"/>
    </source>
</evidence>
<proteinExistence type="predicted"/>
<name>A0A1H9WI18_9MICO</name>
<evidence type="ECO:0000256" key="3">
    <source>
        <dbReference type="ARBA" id="ARBA00023163"/>
    </source>
</evidence>
<accession>A0A1H9WI18</accession>
<protein>
    <submittedName>
        <fullName evidence="5">Transcriptional regulator, ArsR family</fullName>
    </submittedName>
</protein>
<dbReference type="InterPro" id="IPR036390">
    <property type="entry name" value="WH_DNA-bd_sf"/>
</dbReference>
<keyword evidence="2" id="KW-0238">DNA-binding</keyword>
<evidence type="ECO:0000313" key="6">
    <source>
        <dbReference type="Proteomes" id="UP000199019"/>
    </source>
</evidence>
<dbReference type="Pfam" id="PF01022">
    <property type="entry name" value="HTH_5"/>
    <property type="match status" value="1"/>
</dbReference>
<dbReference type="Proteomes" id="UP000199019">
    <property type="component" value="Unassembled WGS sequence"/>
</dbReference>
<keyword evidence="1" id="KW-0805">Transcription regulation</keyword>
<dbReference type="PROSITE" id="PS00846">
    <property type="entry name" value="HTH_ARSR_1"/>
    <property type="match status" value="1"/>
</dbReference>
<organism evidence="5 6">
    <name type="scientific">Pedococcus cremeus</name>
    <dbReference type="NCBI Taxonomy" id="587636"/>
    <lineage>
        <taxon>Bacteria</taxon>
        <taxon>Bacillati</taxon>
        <taxon>Actinomycetota</taxon>
        <taxon>Actinomycetes</taxon>
        <taxon>Micrococcales</taxon>
        <taxon>Intrasporangiaceae</taxon>
        <taxon>Pedococcus</taxon>
    </lineage>
</organism>
<dbReference type="EMBL" id="FOHB01000005">
    <property type="protein sequence ID" value="SES33592.1"/>
    <property type="molecule type" value="Genomic_DNA"/>
</dbReference>